<organism evidence="2 3">
    <name type="scientific">Lithohypha guttulata</name>
    <dbReference type="NCBI Taxonomy" id="1690604"/>
    <lineage>
        <taxon>Eukaryota</taxon>
        <taxon>Fungi</taxon>
        <taxon>Dikarya</taxon>
        <taxon>Ascomycota</taxon>
        <taxon>Pezizomycotina</taxon>
        <taxon>Eurotiomycetes</taxon>
        <taxon>Chaetothyriomycetidae</taxon>
        <taxon>Chaetothyriales</taxon>
        <taxon>Trichomeriaceae</taxon>
        <taxon>Lithohypha</taxon>
    </lineage>
</organism>
<dbReference type="Proteomes" id="UP001345013">
    <property type="component" value="Unassembled WGS sequence"/>
</dbReference>
<feature type="region of interest" description="Disordered" evidence="1">
    <location>
        <begin position="327"/>
        <end position="359"/>
    </location>
</feature>
<keyword evidence="3" id="KW-1185">Reference proteome</keyword>
<dbReference type="EMBL" id="JAVRRG010000077">
    <property type="protein sequence ID" value="KAK5089472.1"/>
    <property type="molecule type" value="Genomic_DNA"/>
</dbReference>
<feature type="compositionally biased region" description="Polar residues" evidence="1">
    <location>
        <begin position="105"/>
        <end position="114"/>
    </location>
</feature>
<accession>A0ABR0K746</accession>
<proteinExistence type="predicted"/>
<reference evidence="2 3" key="1">
    <citation type="submission" date="2023-08" db="EMBL/GenBank/DDBJ databases">
        <title>Black Yeasts Isolated from many extreme environments.</title>
        <authorList>
            <person name="Coleine C."/>
            <person name="Stajich J.E."/>
            <person name="Selbmann L."/>
        </authorList>
    </citation>
    <scope>NUCLEOTIDE SEQUENCE [LARGE SCALE GENOMIC DNA]</scope>
    <source>
        <strain evidence="2 3">CCFEE 5885</strain>
    </source>
</reference>
<feature type="region of interest" description="Disordered" evidence="1">
    <location>
        <begin position="431"/>
        <end position="467"/>
    </location>
</feature>
<name>A0ABR0K746_9EURO</name>
<feature type="compositionally biased region" description="Polar residues" evidence="1">
    <location>
        <begin position="142"/>
        <end position="155"/>
    </location>
</feature>
<evidence type="ECO:0000256" key="1">
    <source>
        <dbReference type="SAM" id="MobiDB-lite"/>
    </source>
</evidence>
<feature type="region of interest" description="Disordered" evidence="1">
    <location>
        <begin position="490"/>
        <end position="512"/>
    </location>
</feature>
<feature type="compositionally biased region" description="Low complexity" evidence="1">
    <location>
        <begin position="494"/>
        <end position="512"/>
    </location>
</feature>
<evidence type="ECO:0000313" key="2">
    <source>
        <dbReference type="EMBL" id="KAK5089472.1"/>
    </source>
</evidence>
<gene>
    <name evidence="2" type="ORF">LTR24_006193</name>
</gene>
<protein>
    <submittedName>
        <fullName evidence="2">Uncharacterized protein</fullName>
    </submittedName>
</protein>
<feature type="region of interest" description="Disordered" evidence="1">
    <location>
        <begin position="103"/>
        <end position="161"/>
    </location>
</feature>
<feature type="region of interest" description="Disordered" evidence="1">
    <location>
        <begin position="39"/>
        <end position="70"/>
    </location>
</feature>
<comment type="caution">
    <text evidence="2">The sequence shown here is derived from an EMBL/GenBank/DDBJ whole genome shotgun (WGS) entry which is preliminary data.</text>
</comment>
<feature type="compositionally biased region" description="Polar residues" evidence="1">
    <location>
        <begin position="122"/>
        <end position="131"/>
    </location>
</feature>
<sequence>MSSVAKSSISSPVLTSTTNARVADIENIECSDTLLPDYSSQRAASNRSARDQGNVPQHSHKLPDKHSAWTSTLRSVKKKLSHTRRASTSLLLERPWVRWAGEKIGNSTTPSTASRRAFGKPDTSNNRMQQCQKDDQHARFDSGSTAISQGNTSETPEPAVASHTILSIPQAPRLPGLYSGSTTDLNATSFSRSFASAVDKLDFQSSPTLVLDGTQMSRLKKAKSYFSLRNASRENSLRNLENGDSISKSSSWNLAAEAVKQKQVSTLTAFGRSKNKEAQQPKIAASQPAPLRFSGVKNRYIKAKPDPAAPRGANPLKMHPEVTAFARPPPRSGLPDNYVAPMANDNNNNNNNDDHDQAGSIDSAIIYSPETDTLSEYSRHTPSPELPTRRDRVPQETPTRKPLRRIPGSMLKKSVSTFFGRSASVIKLSSFTPSRRSRTEHDLGRREKRSSWHTGTSSGPLKEMPARARSLSTPDMYGLTGVRAAWDYQPSTPSPLRKSTKLSTTSTGRRRAVTTTTPVRVPAGGLVLHGQRSASVLSDPEKRYARYIEPGPVRLAVY</sequence>
<feature type="region of interest" description="Disordered" evidence="1">
    <location>
        <begin position="371"/>
        <end position="409"/>
    </location>
</feature>
<feature type="compositionally biased region" description="Low complexity" evidence="1">
    <location>
        <begin position="1"/>
        <end position="11"/>
    </location>
</feature>
<feature type="region of interest" description="Disordered" evidence="1">
    <location>
        <begin position="1"/>
        <end position="22"/>
    </location>
</feature>
<evidence type="ECO:0000313" key="3">
    <source>
        <dbReference type="Proteomes" id="UP001345013"/>
    </source>
</evidence>